<evidence type="ECO:0000313" key="2">
    <source>
        <dbReference type="EMBL" id="OMO58350.1"/>
    </source>
</evidence>
<feature type="region of interest" description="Disordered" evidence="1">
    <location>
        <begin position="64"/>
        <end position="112"/>
    </location>
</feature>
<dbReference type="EMBL" id="AWWV01014226">
    <property type="protein sequence ID" value="OMO58350.1"/>
    <property type="molecule type" value="Genomic_DNA"/>
</dbReference>
<sequence>MASIYCNNQVIRDSCYGRSCSKAQACLQKILRTISTIPSPPNPNPFEKRGFDIDLNLRLGSCLNDDESTEDKSESLAENSFVGKNPDVEEETEEIEEKTGTATATATDVSSDVTELQKGDEFKSGEVKTAAVFNDSLDLLIEAAEMISERDYGANEEKEKEDEKSGGSSSTMEIRNNDKDNNSVVNVEFGEFEDISPVVRSKRGRSQVLPLRFRDSVLEPLKKQRPQRSGVAVVSKRKRRSRR</sequence>
<keyword evidence="3" id="KW-1185">Reference proteome</keyword>
<reference evidence="2 3" key="1">
    <citation type="submission" date="2013-09" db="EMBL/GenBank/DDBJ databases">
        <title>Corchorus capsularis genome sequencing.</title>
        <authorList>
            <person name="Alam M."/>
            <person name="Haque M.S."/>
            <person name="Islam M.S."/>
            <person name="Emdad E.M."/>
            <person name="Islam M.M."/>
            <person name="Ahmed B."/>
            <person name="Halim A."/>
            <person name="Hossen Q.M.M."/>
            <person name="Hossain M.Z."/>
            <person name="Ahmed R."/>
            <person name="Khan M.M."/>
            <person name="Islam R."/>
            <person name="Rashid M.M."/>
            <person name="Khan S.A."/>
            <person name="Rahman M.S."/>
            <person name="Alam M."/>
        </authorList>
    </citation>
    <scope>NUCLEOTIDE SEQUENCE [LARGE SCALE GENOMIC DNA]</scope>
    <source>
        <strain evidence="3">cv. CVL-1</strain>
        <tissue evidence="2">Whole seedling</tissue>
    </source>
</reference>
<dbReference type="OrthoDB" id="1937665at2759"/>
<dbReference type="OMA" id="SQMCLQK"/>
<proteinExistence type="predicted"/>
<dbReference type="AlphaFoldDB" id="A0A1R3GK02"/>
<gene>
    <name evidence="2" type="ORF">CCACVL1_25481</name>
</gene>
<feature type="region of interest" description="Disordered" evidence="1">
    <location>
        <begin position="149"/>
        <end position="183"/>
    </location>
</feature>
<dbReference type="Gramene" id="OMO58350">
    <property type="protein sequence ID" value="OMO58350"/>
    <property type="gene ID" value="CCACVL1_25481"/>
</dbReference>
<dbReference type="STRING" id="210143.A0A1R3GK02"/>
<protein>
    <submittedName>
        <fullName evidence="2">Uncharacterized protein</fullName>
    </submittedName>
</protein>
<dbReference type="Proteomes" id="UP000188268">
    <property type="component" value="Unassembled WGS sequence"/>
</dbReference>
<accession>A0A1R3GK02</accession>
<evidence type="ECO:0000256" key="1">
    <source>
        <dbReference type="SAM" id="MobiDB-lite"/>
    </source>
</evidence>
<feature type="compositionally biased region" description="Basic and acidic residues" evidence="1">
    <location>
        <begin position="149"/>
        <end position="165"/>
    </location>
</feature>
<evidence type="ECO:0000313" key="3">
    <source>
        <dbReference type="Proteomes" id="UP000188268"/>
    </source>
</evidence>
<comment type="caution">
    <text evidence="2">The sequence shown here is derived from an EMBL/GenBank/DDBJ whole genome shotgun (WGS) entry which is preliminary data.</text>
</comment>
<name>A0A1R3GK02_COCAP</name>
<organism evidence="2 3">
    <name type="scientific">Corchorus capsularis</name>
    <name type="common">Jute</name>
    <dbReference type="NCBI Taxonomy" id="210143"/>
    <lineage>
        <taxon>Eukaryota</taxon>
        <taxon>Viridiplantae</taxon>
        <taxon>Streptophyta</taxon>
        <taxon>Embryophyta</taxon>
        <taxon>Tracheophyta</taxon>
        <taxon>Spermatophyta</taxon>
        <taxon>Magnoliopsida</taxon>
        <taxon>eudicotyledons</taxon>
        <taxon>Gunneridae</taxon>
        <taxon>Pentapetalae</taxon>
        <taxon>rosids</taxon>
        <taxon>malvids</taxon>
        <taxon>Malvales</taxon>
        <taxon>Malvaceae</taxon>
        <taxon>Grewioideae</taxon>
        <taxon>Apeibeae</taxon>
        <taxon>Corchorus</taxon>
    </lineage>
</organism>
<feature type="region of interest" description="Disordered" evidence="1">
    <location>
        <begin position="216"/>
        <end position="243"/>
    </location>
</feature>